<evidence type="ECO:0000256" key="5">
    <source>
        <dbReference type="ARBA" id="ARBA00022989"/>
    </source>
</evidence>
<feature type="transmembrane region" description="Helical" evidence="7">
    <location>
        <begin position="277"/>
        <end position="296"/>
    </location>
</feature>
<feature type="transmembrane region" description="Helical" evidence="7">
    <location>
        <begin position="41"/>
        <end position="58"/>
    </location>
</feature>
<evidence type="ECO:0000256" key="6">
    <source>
        <dbReference type="ARBA" id="ARBA00023136"/>
    </source>
</evidence>
<feature type="transmembrane region" description="Helical" evidence="7">
    <location>
        <begin position="254"/>
        <end position="271"/>
    </location>
</feature>
<feature type="transmembrane region" description="Helical" evidence="7">
    <location>
        <begin position="128"/>
        <end position="146"/>
    </location>
</feature>
<dbReference type="GO" id="GO:0005886">
    <property type="term" value="C:plasma membrane"/>
    <property type="evidence" value="ECO:0007669"/>
    <property type="project" value="UniProtKB-SubCell"/>
</dbReference>
<dbReference type="PANTHER" id="PTHR32322:SF18">
    <property type="entry name" value="S-ADENOSYLMETHIONINE_S-ADENOSYLHOMOCYSTEINE TRANSPORTER"/>
    <property type="match status" value="1"/>
</dbReference>
<name>A0A3M8CX24_9BACL</name>
<evidence type="ECO:0000256" key="3">
    <source>
        <dbReference type="ARBA" id="ARBA00022475"/>
    </source>
</evidence>
<comment type="similarity">
    <text evidence="2">Belongs to the EamA transporter family.</text>
</comment>
<dbReference type="Pfam" id="PF00892">
    <property type="entry name" value="EamA"/>
    <property type="match status" value="2"/>
</dbReference>
<proteinExistence type="inferred from homology"/>
<dbReference type="Proteomes" id="UP000269573">
    <property type="component" value="Unassembled WGS sequence"/>
</dbReference>
<dbReference type="PANTHER" id="PTHR32322">
    <property type="entry name" value="INNER MEMBRANE TRANSPORTER"/>
    <property type="match status" value="1"/>
</dbReference>
<dbReference type="Gene3D" id="1.10.3730.20">
    <property type="match status" value="1"/>
</dbReference>
<gene>
    <name evidence="9" type="ORF">EDM59_23870</name>
</gene>
<comment type="subcellular location">
    <subcellularLocation>
        <location evidence="1">Cell membrane</location>
        <topology evidence="1">Multi-pass membrane protein</topology>
    </subcellularLocation>
</comment>
<dbReference type="EMBL" id="RHHU01000017">
    <property type="protein sequence ID" value="RNB80386.1"/>
    <property type="molecule type" value="Genomic_DNA"/>
</dbReference>
<evidence type="ECO:0000256" key="7">
    <source>
        <dbReference type="SAM" id="Phobius"/>
    </source>
</evidence>
<dbReference type="InterPro" id="IPR050638">
    <property type="entry name" value="AA-Vitamin_Transporters"/>
</dbReference>
<evidence type="ECO:0000313" key="9">
    <source>
        <dbReference type="EMBL" id="RNB80386.1"/>
    </source>
</evidence>
<feature type="transmembrane region" description="Helical" evidence="7">
    <location>
        <begin position="152"/>
        <end position="171"/>
    </location>
</feature>
<feature type="transmembrane region" description="Helical" evidence="7">
    <location>
        <begin position="7"/>
        <end position="29"/>
    </location>
</feature>
<organism evidence="9 10">
    <name type="scientific">Brevibacillus nitrificans</name>
    <dbReference type="NCBI Taxonomy" id="651560"/>
    <lineage>
        <taxon>Bacteria</taxon>
        <taxon>Bacillati</taxon>
        <taxon>Bacillota</taxon>
        <taxon>Bacilli</taxon>
        <taxon>Bacillales</taxon>
        <taxon>Paenibacillaceae</taxon>
        <taxon>Brevibacillus</taxon>
    </lineage>
</organism>
<dbReference type="InterPro" id="IPR037185">
    <property type="entry name" value="EmrE-like"/>
</dbReference>
<evidence type="ECO:0000256" key="4">
    <source>
        <dbReference type="ARBA" id="ARBA00022692"/>
    </source>
</evidence>
<dbReference type="SUPFAM" id="SSF103481">
    <property type="entry name" value="Multidrug resistance efflux transporter EmrE"/>
    <property type="match status" value="2"/>
</dbReference>
<evidence type="ECO:0000313" key="10">
    <source>
        <dbReference type="Proteomes" id="UP000269573"/>
    </source>
</evidence>
<reference evidence="9 10" key="1">
    <citation type="submission" date="2018-10" db="EMBL/GenBank/DDBJ databases">
        <title>Phylogenomics of Brevibacillus.</title>
        <authorList>
            <person name="Dunlap C."/>
        </authorList>
    </citation>
    <scope>NUCLEOTIDE SEQUENCE [LARGE SCALE GENOMIC DNA]</scope>
    <source>
        <strain evidence="9 10">JCM 15774</strain>
    </source>
</reference>
<evidence type="ECO:0000259" key="8">
    <source>
        <dbReference type="Pfam" id="PF00892"/>
    </source>
</evidence>
<protein>
    <submittedName>
        <fullName evidence="9">DMT family transporter</fullName>
    </submittedName>
</protein>
<sequence>MTSTKQAILSAILNSIIVGLSFIFVKMALTVTNPIDTLAHRFTFAFAAAGIPVLFGWVRLTIKPKQIGALLPLAVLYPTLFFTLQAFGLVYTTSSEAGIIQATVPIFTLLMASFLLKESSTWLQKASTLLSVSGVIYMFAMKGGGVGAESSLGTVLILLSALSQAGYSVLARKMTRSFHYIDITFLVSLIGFLFFNGWAVSRHLAAGELSSFWAPLGNPLFLASILFLGILSSLVTSLLNNFALSKLEASKLSVFNNLSTLVTVVAGVLFLQEQLAFYHLLGGLLIIAGVIGTNYFGMKAKRSAPKPTSASI</sequence>
<feature type="domain" description="EamA" evidence="8">
    <location>
        <begin position="152"/>
        <end position="294"/>
    </location>
</feature>
<feature type="transmembrane region" description="Helical" evidence="7">
    <location>
        <begin position="97"/>
        <end position="116"/>
    </location>
</feature>
<keyword evidence="6 7" id="KW-0472">Membrane</keyword>
<feature type="transmembrane region" description="Helical" evidence="7">
    <location>
        <begin position="70"/>
        <end position="91"/>
    </location>
</feature>
<keyword evidence="4 7" id="KW-0812">Transmembrane</keyword>
<accession>A0A3M8CX24</accession>
<dbReference type="AlphaFoldDB" id="A0A3M8CX24"/>
<dbReference type="InterPro" id="IPR000620">
    <property type="entry name" value="EamA_dom"/>
</dbReference>
<keyword evidence="3" id="KW-1003">Cell membrane</keyword>
<keyword evidence="10" id="KW-1185">Reference proteome</keyword>
<evidence type="ECO:0000256" key="2">
    <source>
        <dbReference type="ARBA" id="ARBA00007362"/>
    </source>
</evidence>
<feature type="domain" description="EamA" evidence="8">
    <location>
        <begin position="7"/>
        <end position="139"/>
    </location>
</feature>
<evidence type="ECO:0000256" key="1">
    <source>
        <dbReference type="ARBA" id="ARBA00004651"/>
    </source>
</evidence>
<keyword evidence="5 7" id="KW-1133">Transmembrane helix</keyword>
<feature type="transmembrane region" description="Helical" evidence="7">
    <location>
        <begin position="220"/>
        <end position="242"/>
    </location>
</feature>
<comment type="caution">
    <text evidence="9">The sequence shown here is derived from an EMBL/GenBank/DDBJ whole genome shotgun (WGS) entry which is preliminary data.</text>
</comment>
<feature type="transmembrane region" description="Helical" evidence="7">
    <location>
        <begin position="183"/>
        <end position="200"/>
    </location>
</feature>
<dbReference type="RefSeq" id="WP_122925906.1">
    <property type="nucleotide sequence ID" value="NZ_RHHU01000017.1"/>
</dbReference>